<name>A0A839E554_9PSEU</name>
<evidence type="ECO:0000313" key="3">
    <source>
        <dbReference type="Proteomes" id="UP000569329"/>
    </source>
</evidence>
<dbReference type="EMBL" id="JACGWZ010000007">
    <property type="protein sequence ID" value="MBA8826975.1"/>
    <property type="molecule type" value="Genomic_DNA"/>
</dbReference>
<evidence type="ECO:0000256" key="1">
    <source>
        <dbReference type="SAM" id="MobiDB-lite"/>
    </source>
</evidence>
<protein>
    <submittedName>
        <fullName evidence="2">Uncharacterized protein</fullName>
    </submittedName>
</protein>
<feature type="compositionally biased region" description="Pro residues" evidence="1">
    <location>
        <begin position="140"/>
        <end position="153"/>
    </location>
</feature>
<accession>A0A839E554</accession>
<comment type="caution">
    <text evidence="2">The sequence shown here is derived from an EMBL/GenBank/DDBJ whole genome shotgun (WGS) entry which is preliminary data.</text>
</comment>
<organism evidence="2 3">
    <name type="scientific">Halosaccharopolyspora lacisalsi</name>
    <dbReference type="NCBI Taxonomy" id="1000566"/>
    <lineage>
        <taxon>Bacteria</taxon>
        <taxon>Bacillati</taxon>
        <taxon>Actinomycetota</taxon>
        <taxon>Actinomycetes</taxon>
        <taxon>Pseudonocardiales</taxon>
        <taxon>Pseudonocardiaceae</taxon>
        <taxon>Halosaccharopolyspora</taxon>
    </lineage>
</organism>
<feature type="compositionally biased region" description="Acidic residues" evidence="1">
    <location>
        <begin position="80"/>
        <end position="92"/>
    </location>
</feature>
<dbReference type="RefSeq" id="WP_182546181.1">
    <property type="nucleotide sequence ID" value="NZ_JACGWZ010000007.1"/>
</dbReference>
<evidence type="ECO:0000313" key="2">
    <source>
        <dbReference type="EMBL" id="MBA8826975.1"/>
    </source>
</evidence>
<proteinExistence type="predicted"/>
<sequence length="178" mass="19480">MADSDGVLAFREKMSGLVQEHTAVLDSVEKDWASTSEAAEQSAKEQTEKAQKLVERIGQRAEAIRESEENKGLQEISIGVEDEVAEEEDPEVEALSRGMLAARQAAPVLEPQEPPEHPKPEGWQVKAGRFGRQAEEPQAPAAPEPAPTPAPKPAPRRRAVAQDWDDDGDDLSARSWLQ</sequence>
<feature type="region of interest" description="Disordered" evidence="1">
    <location>
        <begin position="64"/>
        <end position="178"/>
    </location>
</feature>
<reference evidence="2 3" key="1">
    <citation type="submission" date="2020-07" db="EMBL/GenBank/DDBJ databases">
        <title>Sequencing the genomes of 1000 actinobacteria strains.</title>
        <authorList>
            <person name="Klenk H.-P."/>
        </authorList>
    </citation>
    <scope>NUCLEOTIDE SEQUENCE [LARGE SCALE GENOMIC DNA]</scope>
    <source>
        <strain evidence="2 3">DSM 45975</strain>
    </source>
</reference>
<gene>
    <name evidence="2" type="ORF">FHX42_004359</name>
</gene>
<keyword evidence="3" id="KW-1185">Reference proteome</keyword>
<dbReference type="AlphaFoldDB" id="A0A839E554"/>
<dbReference type="Proteomes" id="UP000569329">
    <property type="component" value="Unassembled WGS sequence"/>
</dbReference>